<organism evidence="1 2">
    <name type="scientific">Kipferlia bialata</name>
    <dbReference type="NCBI Taxonomy" id="797122"/>
    <lineage>
        <taxon>Eukaryota</taxon>
        <taxon>Metamonada</taxon>
        <taxon>Carpediemonas-like organisms</taxon>
        <taxon>Kipferlia</taxon>
    </lineage>
</organism>
<dbReference type="Proteomes" id="UP000265618">
    <property type="component" value="Unassembled WGS sequence"/>
</dbReference>
<accession>A0A9K3GQK5</accession>
<dbReference type="AlphaFoldDB" id="A0A9K3GQK5"/>
<reference evidence="1 2" key="1">
    <citation type="journal article" date="2018" name="PLoS ONE">
        <title>The draft genome of Kipferlia bialata reveals reductive genome evolution in fornicate parasites.</title>
        <authorList>
            <person name="Tanifuji G."/>
            <person name="Takabayashi S."/>
            <person name="Kume K."/>
            <person name="Takagi M."/>
            <person name="Nakayama T."/>
            <person name="Kamikawa R."/>
            <person name="Inagaki Y."/>
            <person name="Hashimoto T."/>
        </authorList>
    </citation>
    <scope>NUCLEOTIDE SEQUENCE [LARGE SCALE GENOMIC DNA]</scope>
    <source>
        <strain evidence="1">NY0173</strain>
    </source>
</reference>
<evidence type="ECO:0000313" key="1">
    <source>
        <dbReference type="EMBL" id="GIQ91842.1"/>
    </source>
</evidence>
<feature type="non-terminal residue" evidence="1">
    <location>
        <position position="1"/>
    </location>
</feature>
<proteinExistence type="predicted"/>
<dbReference type="EMBL" id="BDIP01008438">
    <property type="protein sequence ID" value="GIQ91842.1"/>
    <property type="molecule type" value="Genomic_DNA"/>
</dbReference>
<keyword evidence="2" id="KW-1185">Reference proteome</keyword>
<protein>
    <submittedName>
        <fullName evidence="1">Uncharacterized protein</fullName>
    </submittedName>
</protein>
<sequence>VLGFPGSIVVERSDRFSLSPDIAKALPPSLVCACDNAVAAGWHMNRLRHCQQQLLGGEGEGSLMLQAMGEEVSLILADITQGMAGACAQRELTLPPMPRTLDTHPITDTDPAPSNSVPLLSVLSIAAKVAPPAAIAHLCRAVS</sequence>
<gene>
    <name evidence="1" type="ORF">KIPB_015275</name>
</gene>
<feature type="non-terminal residue" evidence="1">
    <location>
        <position position="143"/>
    </location>
</feature>
<comment type="caution">
    <text evidence="1">The sequence shown here is derived from an EMBL/GenBank/DDBJ whole genome shotgun (WGS) entry which is preliminary data.</text>
</comment>
<evidence type="ECO:0000313" key="2">
    <source>
        <dbReference type="Proteomes" id="UP000265618"/>
    </source>
</evidence>
<name>A0A9K3GQK5_9EUKA</name>